<dbReference type="PANTHER" id="PTHR13948:SF3">
    <property type="entry name" value="FI21118P1"/>
    <property type="match status" value="1"/>
</dbReference>
<feature type="domain" description="RanBP2-type" evidence="13">
    <location>
        <begin position="262"/>
        <end position="297"/>
    </location>
</feature>
<evidence type="ECO:0000256" key="6">
    <source>
        <dbReference type="ARBA" id="ARBA00022884"/>
    </source>
</evidence>
<evidence type="ECO:0000256" key="5">
    <source>
        <dbReference type="ARBA" id="ARBA00022833"/>
    </source>
</evidence>
<dbReference type="SUPFAM" id="SSF90209">
    <property type="entry name" value="Ran binding protein zinc finger-like"/>
    <property type="match status" value="1"/>
</dbReference>
<evidence type="ECO:0000256" key="8">
    <source>
        <dbReference type="PROSITE-ProRule" id="PRU00176"/>
    </source>
</evidence>
<evidence type="ECO:0000313" key="14">
    <source>
        <dbReference type="EMBL" id="CAL8129643.1"/>
    </source>
</evidence>
<keyword evidence="15" id="KW-1185">Reference proteome</keyword>
<dbReference type="PROSITE" id="PS50199">
    <property type="entry name" value="ZF_RANBP2_2"/>
    <property type="match status" value="1"/>
</dbReference>
<dbReference type="Gene3D" id="3.30.70.330">
    <property type="match status" value="2"/>
</dbReference>
<reference evidence="14 15" key="1">
    <citation type="submission" date="2024-08" db="EMBL/GenBank/DDBJ databases">
        <authorList>
            <person name="Cucini C."/>
            <person name="Frati F."/>
        </authorList>
    </citation>
    <scope>NUCLEOTIDE SEQUENCE [LARGE SCALE GENOMIC DNA]</scope>
</reference>
<evidence type="ECO:0000256" key="9">
    <source>
        <dbReference type="PROSITE-ProRule" id="PRU00322"/>
    </source>
</evidence>
<keyword evidence="2" id="KW-0479">Metal-binding</keyword>
<dbReference type="InterPro" id="IPR036443">
    <property type="entry name" value="Znf_RanBP2_sf"/>
</dbReference>
<feature type="region of interest" description="Disordered" evidence="10">
    <location>
        <begin position="489"/>
        <end position="510"/>
    </location>
</feature>
<evidence type="ECO:0000256" key="10">
    <source>
        <dbReference type="SAM" id="MobiDB-lite"/>
    </source>
</evidence>
<dbReference type="InterPro" id="IPR035979">
    <property type="entry name" value="RBD_domain_sf"/>
</dbReference>
<organism evidence="14 15">
    <name type="scientific">Orchesella dallaii</name>
    <dbReference type="NCBI Taxonomy" id="48710"/>
    <lineage>
        <taxon>Eukaryota</taxon>
        <taxon>Metazoa</taxon>
        <taxon>Ecdysozoa</taxon>
        <taxon>Arthropoda</taxon>
        <taxon>Hexapoda</taxon>
        <taxon>Collembola</taxon>
        <taxon>Entomobryomorpha</taxon>
        <taxon>Entomobryoidea</taxon>
        <taxon>Orchesellidae</taxon>
        <taxon>Orchesellinae</taxon>
        <taxon>Orchesella</taxon>
    </lineage>
</organism>
<dbReference type="PANTHER" id="PTHR13948">
    <property type="entry name" value="RNA-BINDING PROTEIN"/>
    <property type="match status" value="1"/>
</dbReference>
<gene>
    <name evidence="14" type="ORF">ODALV1_LOCUS23354</name>
</gene>
<dbReference type="SUPFAM" id="SSF54928">
    <property type="entry name" value="RNA-binding domain, RBD"/>
    <property type="match status" value="1"/>
</dbReference>
<dbReference type="SMART" id="SM00360">
    <property type="entry name" value="RRM"/>
    <property type="match status" value="2"/>
</dbReference>
<dbReference type="Pfam" id="PF00076">
    <property type="entry name" value="RRM_1"/>
    <property type="match status" value="1"/>
</dbReference>
<dbReference type="InterPro" id="IPR001876">
    <property type="entry name" value="Znf_RanBP2"/>
</dbReference>
<name>A0ABP1RKU0_9HEXA</name>
<dbReference type="Gene3D" id="4.10.1060.10">
    <property type="entry name" value="Zinc finger, RanBP2-type"/>
    <property type="match status" value="1"/>
</dbReference>
<feature type="domain" description="RRM" evidence="11">
    <location>
        <begin position="176"/>
        <end position="257"/>
    </location>
</feature>
<evidence type="ECO:0008006" key="16">
    <source>
        <dbReference type="Google" id="ProtNLM"/>
    </source>
</evidence>
<feature type="compositionally biased region" description="Basic and acidic residues" evidence="10">
    <location>
        <begin position="1"/>
        <end position="20"/>
    </location>
</feature>
<keyword evidence="5" id="KW-0862">Zinc</keyword>
<dbReference type="Pfam" id="PF17780">
    <property type="entry name" value="OCRE"/>
    <property type="match status" value="1"/>
</dbReference>
<evidence type="ECO:0000256" key="2">
    <source>
        <dbReference type="ARBA" id="ARBA00022723"/>
    </source>
</evidence>
<feature type="compositionally biased region" description="Basic residues" evidence="10">
    <location>
        <begin position="95"/>
        <end position="143"/>
    </location>
</feature>
<evidence type="ECO:0000259" key="13">
    <source>
        <dbReference type="PROSITE" id="PS50199"/>
    </source>
</evidence>
<feature type="compositionally biased region" description="Basic and acidic residues" evidence="10">
    <location>
        <begin position="147"/>
        <end position="157"/>
    </location>
</feature>
<keyword evidence="6 8" id="KW-0694">RNA-binding</keyword>
<feature type="domain" description="G-patch" evidence="12">
    <location>
        <begin position="825"/>
        <end position="871"/>
    </location>
</feature>
<dbReference type="InterPro" id="IPR000504">
    <property type="entry name" value="RRM_dom"/>
</dbReference>
<feature type="domain" description="RRM" evidence="11">
    <location>
        <begin position="313"/>
        <end position="398"/>
    </location>
</feature>
<dbReference type="InterPro" id="IPR000467">
    <property type="entry name" value="G_patch_dom"/>
</dbReference>
<keyword evidence="7" id="KW-0539">Nucleus</keyword>
<feature type="compositionally biased region" description="Polar residues" evidence="10">
    <location>
        <begin position="490"/>
        <end position="510"/>
    </location>
</feature>
<feature type="compositionally biased region" description="Basic and acidic residues" evidence="10">
    <location>
        <begin position="84"/>
        <end position="94"/>
    </location>
</feature>
<keyword evidence="4 9" id="KW-0863">Zinc-finger</keyword>
<evidence type="ECO:0000256" key="4">
    <source>
        <dbReference type="ARBA" id="ARBA00022771"/>
    </source>
</evidence>
<feature type="region of interest" description="Disordered" evidence="10">
    <location>
        <begin position="757"/>
        <end position="789"/>
    </location>
</feature>
<proteinExistence type="predicted"/>
<comment type="subcellular location">
    <subcellularLocation>
        <location evidence="1">Nucleus</location>
    </subcellularLocation>
</comment>
<feature type="compositionally biased region" description="Basic and acidic residues" evidence="10">
    <location>
        <begin position="777"/>
        <end position="789"/>
    </location>
</feature>
<evidence type="ECO:0000259" key="11">
    <source>
        <dbReference type="PROSITE" id="PS50102"/>
    </source>
</evidence>
<dbReference type="SMART" id="SM00443">
    <property type="entry name" value="G_patch"/>
    <property type="match status" value="1"/>
</dbReference>
<keyword evidence="3" id="KW-0677">Repeat</keyword>
<dbReference type="PROSITE" id="PS01358">
    <property type="entry name" value="ZF_RANBP2_1"/>
    <property type="match status" value="1"/>
</dbReference>
<evidence type="ECO:0000313" key="15">
    <source>
        <dbReference type="Proteomes" id="UP001642540"/>
    </source>
</evidence>
<comment type="caution">
    <text evidence="14">The sequence shown here is derived from an EMBL/GenBank/DDBJ whole genome shotgun (WGS) entry which is preliminary data.</text>
</comment>
<dbReference type="Proteomes" id="UP001642540">
    <property type="component" value="Unassembled WGS sequence"/>
</dbReference>
<dbReference type="InterPro" id="IPR041591">
    <property type="entry name" value="OCRE"/>
</dbReference>
<feature type="compositionally biased region" description="Basic residues" evidence="10">
    <location>
        <begin position="58"/>
        <end position="83"/>
    </location>
</feature>
<feature type="compositionally biased region" description="Low complexity" evidence="10">
    <location>
        <begin position="33"/>
        <end position="47"/>
    </location>
</feature>
<accession>A0ABP1RKU0</accession>
<evidence type="ECO:0000256" key="7">
    <source>
        <dbReference type="ARBA" id="ARBA00023242"/>
    </source>
</evidence>
<dbReference type="InterPro" id="IPR012677">
    <property type="entry name" value="Nucleotide-bd_a/b_plait_sf"/>
</dbReference>
<dbReference type="EMBL" id="CAXLJM020000078">
    <property type="protein sequence ID" value="CAL8129643.1"/>
    <property type="molecule type" value="Genomic_DNA"/>
</dbReference>
<feature type="region of interest" description="Disordered" evidence="10">
    <location>
        <begin position="1"/>
        <end position="157"/>
    </location>
</feature>
<dbReference type="PROSITE" id="PS50174">
    <property type="entry name" value="G_PATCH"/>
    <property type="match status" value="1"/>
</dbReference>
<protein>
    <recommendedName>
        <fullName evidence="16">RNA-binding protein 5</fullName>
    </recommendedName>
</protein>
<evidence type="ECO:0000256" key="1">
    <source>
        <dbReference type="ARBA" id="ARBA00004123"/>
    </source>
</evidence>
<evidence type="ECO:0000259" key="12">
    <source>
        <dbReference type="PROSITE" id="PS50174"/>
    </source>
</evidence>
<sequence length="896" mass="101454">MERYHEPYYGHSQGDTEHSSRTASSWDGNVEVSASTSTNNTEESSSSSRRRDEEKSRSSRKSHRSASSSHRKDRMRSRSRSRSRSRDRDKDRSSRHEKRRKEKKRHKRRSSSRSSKSRSRSRSRSRSSDRRSRHWRRRRHRSNSRASSDDYSDHHGDSRWDYKTQYDSYKYQEPNSTIMVRGLALHLTENDIRQDVLKCGIMVKDIRLIRNRDTGASRGFAFVEFNSVAEATRWMDMKKGLLVLHDQYQANLIYSIPKIPSSDGVSKLVADWFCERCHGHNFKRREFCYKCNAPRPEEQDLDLFDEISSHPTSTIILSNLDTLTTEEGVLQSFQCRPTMACIPIKNVKIAREPGTCLSRGICYVEANNVSEASRLFTVLSQETLEIDGRLVAAAYGKTSNPATLLKNSNAAAAALAAAQWTNSSSVVSVEVPAAGPPCTEVKTENDVEKMAQYSASIYAKTPEEYASYLDYYRGYYKQEMAKGCAKDTTLKSGHQTNQNPVVAASGSQSSFGWSDKQDLGMPQGVPDTSRYQYDETNGYYFDPASGLYYDATTQYFYDAEKQQFLHWCPQDKKYVAVTGSCDGDSSEKVDILNGDTKRKGKKVEKQDKVKVAKRIAKEMEKWAKTLNQKKDATIRQPPSMESSSSASSIYASSYAASSSKSSILDQEYVYTAAENISTYQPASTMVDSIRRSHSEYDSGSDEDKLDFTASSKETNFVDESKLACLLCKRRFASMDILQKHVKMSELHKKNLEAARLENSDLNAMPGSSSSSASSALYRDRAKERREKFGSDAGVSKNALKDLYMQAKKDFSTAYVEEPTRTGIKNDNIGNRMLQRMGWQEGQGLGRDNQGRVDIIMAERRAGKFGLGIRTPEVLDETLDPQTKARKLTLARYQELD</sequence>
<dbReference type="PROSITE" id="PS50102">
    <property type="entry name" value="RRM"/>
    <property type="match status" value="2"/>
</dbReference>
<dbReference type="Pfam" id="PF01585">
    <property type="entry name" value="G-patch"/>
    <property type="match status" value="1"/>
</dbReference>
<dbReference type="SMART" id="SM00547">
    <property type="entry name" value="ZnF_RBZ"/>
    <property type="match status" value="1"/>
</dbReference>
<evidence type="ECO:0000256" key="3">
    <source>
        <dbReference type="ARBA" id="ARBA00022737"/>
    </source>
</evidence>